<evidence type="ECO:0000256" key="3">
    <source>
        <dbReference type="ARBA" id="ARBA00022692"/>
    </source>
</evidence>
<feature type="transmembrane region" description="Helical" evidence="7">
    <location>
        <begin position="422"/>
        <end position="441"/>
    </location>
</feature>
<feature type="domain" description="ABC3 transporter permease C-terminal" evidence="8">
    <location>
        <begin position="253"/>
        <end position="371"/>
    </location>
</feature>
<evidence type="ECO:0000259" key="8">
    <source>
        <dbReference type="Pfam" id="PF02687"/>
    </source>
</evidence>
<protein>
    <submittedName>
        <fullName evidence="9">ABC transporter permease</fullName>
    </submittedName>
</protein>
<evidence type="ECO:0000256" key="5">
    <source>
        <dbReference type="ARBA" id="ARBA00023136"/>
    </source>
</evidence>
<proteinExistence type="inferred from homology"/>
<accession>A0A5P2BN39</accession>
<comment type="subcellular location">
    <subcellularLocation>
        <location evidence="1">Cell membrane</location>
        <topology evidence="1">Multi-pass membrane protein</topology>
    </subcellularLocation>
</comment>
<evidence type="ECO:0000256" key="1">
    <source>
        <dbReference type="ARBA" id="ARBA00004651"/>
    </source>
</evidence>
<organism evidence="9 10">
    <name type="scientific">Streptomyces venezuelae</name>
    <dbReference type="NCBI Taxonomy" id="54571"/>
    <lineage>
        <taxon>Bacteria</taxon>
        <taxon>Bacillati</taxon>
        <taxon>Actinomycetota</taxon>
        <taxon>Actinomycetes</taxon>
        <taxon>Kitasatosporales</taxon>
        <taxon>Streptomycetaceae</taxon>
        <taxon>Streptomyces</taxon>
    </lineage>
</organism>
<dbReference type="Proteomes" id="UP000323046">
    <property type="component" value="Chromosome"/>
</dbReference>
<dbReference type="EMBL" id="CP029193">
    <property type="protein sequence ID" value="QES31865.1"/>
    <property type="molecule type" value="Genomic_DNA"/>
</dbReference>
<comment type="similarity">
    <text evidence="6">Belongs to the ABC-4 integral membrane protein family.</text>
</comment>
<dbReference type="InterPro" id="IPR050250">
    <property type="entry name" value="Macrolide_Exporter_MacB"/>
</dbReference>
<dbReference type="PANTHER" id="PTHR30572">
    <property type="entry name" value="MEMBRANE COMPONENT OF TRANSPORTER-RELATED"/>
    <property type="match status" value="1"/>
</dbReference>
<evidence type="ECO:0000313" key="9">
    <source>
        <dbReference type="EMBL" id="QES31865.1"/>
    </source>
</evidence>
<evidence type="ECO:0000313" key="10">
    <source>
        <dbReference type="Proteomes" id="UP000323046"/>
    </source>
</evidence>
<feature type="domain" description="ABC3 transporter permease C-terminal" evidence="8">
    <location>
        <begin position="701"/>
        <end position="816"/>
    </location>
</feature>
<feature type="transmembrane region" description="Helical" evidence="7">
    <location>
        <begin position="247"/>
        <end position="273"/>
    </location>
</feature>
<feature type="transmembrane region" description="Helical" evidence="7">
    <location>
        <begin position="347"/>
        <end position="367"/>
    </location>
</feature>
<dbReference type="RefSeq" id="WP_150173727.1">
    <property type="nucleotide sequence ID" value="NZ_CP029193.1"/>
</dbReference>
<sequence>MPSTTLRTLRHRWPTFVGSFVALSLGVALIAVMALALASSQDAPARGPDRFAAAPVVVKGQDTLTVPTSPDDPTRTRIHTRELAQPHPVPDALVAKLRRLGTVVQDRSFAVRAERGPDDLVGHPWSTAAFAPYELDAGRAPRAADEVVVSGDWARPGTRLRTGGGTVRVVGTVAGLGFENAVFHTDARAARLSPRSLQLVVDAAPAAVREVVRASDGGGVRVLTGDARRYADADPDRDSEALTAMNALFGTAGGVSGFVSVFVVASTFAFAVAQRRREFGLLRTAGATPGQIRRMVVAEALAVGVLASAAGCVLGACGAPRLAAWAVHEGLAPRWFTIGDHTWPYHAAFWTGLLVALCGAMAASWRAGRTGPTEALREASVDTRPLTWGRWAAGSALLATGAVTLVLALVTAPGELLQRKTYVSRPMLLITAVALLAPVLVRPLARLVAWLPARLPGAGGMLVRENAAAGVRRTAAVAAPVLVTVALAGSLLGATATLGGAKATEVRERTAADFVVTSAGDTGFDEPALRRIRAVDGTTEVAASSSTAVYVLEDGVALIRSDARAVEPGPLAATARLPLAAGRAEDLDDDSIIVNEEWAEHTVGERVDVWLGDGRRKSLRIAAVMTTGTGDNGAYVTPHNAAAAPVDRVDVRLAAGADPAAAASDLREAVRTSGGKVLTKDEWVRGTAPAADRTTRVGLFMVLGIALLYTGVSLANTMVMATSDRTRELTALRLAGATRWQVLRLVAAEALTVVVIGGLLGTLVAGLNLAGMWGALGLLSVWTPVVIPWATLGAILCACAVLAVVASVVPAGLALRAGRDVPYRP</sequence>
<evidence type="ECO:0000256" key="4">
    <source>
        <dbReference type="ARBA" id="ARBA00022989"/>
    </source>
</evidence>
<keyword evidence="3 7" id="KW-0812">Transmembrane</keyword>
<dbReference type="PANTHER" id="PTHR30572:SF4">
    <property type="entry name" value="ABC TRANSPORTER PERMEASE YTRF"/>
    <property type="match status" value="1"/>
</dbReference>
<dbReference type="OrthoDB" id="3223244at2"/>
<keyword evidence="5 7" id="KW-0472">Membrane</keyword>
<dbReference type="InterPro" id="IPR003838">
    <property type="entry name" value="ABC3_permease_C"/>
</dbReference>
<feature type="transmembrane region" description="Helical" evidence="7">
    <location>
        <begin position="300"/>
        <end position="327"/>
    </location>
</feature>
<name>A0A5P2BN39_STRVZ</name>
<dbReference type="GO" id="GO:0005886">
    <property type="term" value="C:plasma membrane"/>
    <property type="evidence" value="ECO:0007669"/>
    <property type="project" value="UniProtKB-SubCell"/>
</dbReference>
<feature type="transmembrane region" description="Helical" evidence="7">
    <location>
        <begin position="474"/>
        <end position="494"/>
    </location>
</feature>
<keyword evidence="4 7" id="KW-1133">Transmembrane helix</keyword>
<keyword evidence="10" id="KW-1185">Reference proteome</keyword>
<dbReference type="GO" id="GO:0022857">
    <property type="term" value="F:transmembrane transporter activity"/>
    <property type="evidence" value="ECO:0007669"/>
    <property type="project" value="TreeGrafter"/>
</dbReference>
<gene>
    <name evidence="9" type="ORF">DEJ47_30785</name>
</gene>
<feature type="transmembrane region" description="Helical" evidence="7">
    <location>
        <begin position="697"/>
        <end position="721"/>
    </location>
</feature>
<reference evidence="9 10" key="1">
    <citation type="submission" date="2018-05" db="EMBL/GenBank/DDBJ databases">
        <title>Streptomyces venezuelae.</title>
        <authorList>
            <person name="Kim W."/>
            <person name="Lee N."/>
            <person name="Cho B.-K."/>
        </authorList>
    </citation>
    <scope>NUCLEOTIDE SEQUENCE [LARGE SCALE GENOMIC DNA]</scope>
    <source>
        <strain evidence="9 10">ATCC 14583</strain>
    </source>
</reference>
<evidence type="ECO:0000256" key="6">
    <source>
        <dbReference type="ARBA" id="ARBA00038076"/>
    </source>
</evidence>
<keyword evidence="2" id="KW-1003">Cell membrane</keyword>
<evidence type="ECO:0000256" key="2">
    <source>
        <dbReference type="ARBA" id="ARBA00022475"/>
    </source>
</evidence>
<feature type="transmembrane region" description="Helical" evidence="7">
    <location>
        <begin position="787"/>
        <end position="815"/>
    </location>
</feature>
<feature type="transmembrane region" description="Helical" evidence="7">
    <location>
        <begin position="388"/>
        <end position="410"/>
    </location>
</feature>
<feature type="transmembrane region" description="Helical" evidence="7">
    <location>
        <begin position="742"/>
        <end position="767"/>
    </location>
</feature>
<evidence type="ECO:0000256" key="7">
    <source>
        <dbReference type="SAM" id="Phobius"/>
    </source>
</evidence>
<dbReference type="AlphaFoldDB" id="A0A5P2BN39"/>
<dbReference type="Pfam" id="PF02687">
    <property type="entry name" value="FtsX"/>
    <property type="match status" value="2"/>
</dbReference>